<keyword evidence="1" id="KW-1133">Transmembrane helix</keyword>
<gene>
    <name evidence="3" type="primary">LOC103703896</name>
</gene>
<dbReference type="OrthoDB" id="1939055at2759"/>
<organism evidence="2 3">
    <name type="scientific">Phoenix dactylifera</name>
    <name type="common">Date palm</name>
    <dbReference type="NCBI Taxonomy" id="42345"/>
    <lineage>
        <taxon>Eukaryota</taxon>
        <taxon>Viridiplantae</taxon>
        <taxon>Streptophyta</taxon>
        <taxon>Embryophyta</taxon>
        <taxon>Tracheophyta</taxon>
        <taxon>Spermatophyta</taxon>
        <taxon>Magnoliopsida</taxon>
        <taxon>Liliopsida</taxon>
        <taxon>Arecaceae</taxon>
        <taxon>Coryphoideae</taxon>
        <taxon>Phoeniceae</taxon>
        <taxon>Phoenix</taxon>
    </lineage>
</organism>
<feature type="transmembrane region" description="Helical" evidence="1">
    <location>
        <begin position="45"/>
        <end position="62"/>
    </location>
</feature>
<evidence type="ECO:0000313" key="3">
    <source>
        <dbReference type="RefSeq" id="XP_008785162.2"/>
    </source>
</evidence>
<evidence type="ECO:0000256" key="1">
    <source>
        <dbReference type="SAM" id="Phobius"/>
    </source>
</evidence>
<reference evidence="3" key="1">
    <citation type="submission" date="2025-08" db="UniProtKB">
        <authorList>
            <consortium name="RefSeq"/>
        </authorList>
    </citation>
    <scope>IDENTIFICATION</scope>
    <source>
        <tissue evidence="3">Young leaves</tissue>
    </source>
</reference>
<dbReference type="RefSeq" id="XP_008785162.2">
    <property type="nucleotide sequence ID" value="XM_008786940.4"/>
</dbReference>
<accession>A0A8B7BTM0</accession>
<evidence type="ECO:0000313" key="2">
    <source>
        <dbReference type="Proteomes" id="UP000228380"/>
    </source>
</evidence>
<keyword evidence="2" id="KW-1185">Reference proteome</keyword>
<dbReference type="GeneID" id="103703896"/>
<proteinExistence type="predicted"/>
<sequence>MVRRRQPRERLPWPLMAPREGREEHLSSLFPPVPSFQFQTLDTPIATSLGLGLGIGLGFLLFTRSRSIKPLSTVIKVADSAIKGAKALQDLHSPSPKAILFASKALIKGYKASKRFIPAGTNPEIHPLTAKRLRAYLSAINLVRFATSPLYAGGFLGLELLKGGYKLSKNYLKVLEGFVGLQLDSALKNGVDTLGLLVRVVFVARELKQWIVIGWPRRRRHECGFARRINTRYGACLCCERTNFDSDCRYVRGFPVENFPKLERAVISEIPSEFCISELLCLSIPIHEVIPMNLL</sequence>
<name>A0A8B7BTM0_PHODC</name>
<keyword evidence="1" id="KW-0472">Membrane</keyword>
<dbReference type="Proteomes" id="UP000228380">
    <property type="component" value="Unplaced"/>
</dbReference>
<keyword evidence="1" id="KW-0812">Transmembrane</keyword>
<dbReference type="KEGG" id="pda:103703896"/>
<dbReference type="AlphaFoldDB" id="A0A8B7BTM0"/>
<protein>
    <submittedName>
        <fullName evidence="3">Uncharacterized protein LOC103703896</fullName>
    </submittedName>
</protein>